<reference evidence="2" key="2">
    <citation type="submission" date="2025-09" db="UniProtKB">
        <authorList>
            <consortium name="Ensembl"/>
        </authorList>
    </citation>
    <scope>IDENTIFICATION</scope>
</reference>
<evidence type="ECO:0000313" key="3">
    <source>
        <dbReference type="Proteomes" id="UP000694422"/>
    </source>
</evidence>
<dbReference type="Proteomes" id="UP000694422">
    <property type="component" value="Unplaced"/>
</dbReference>
<feature type="region of interest" description="Disordered" evidence="1">
    <location>
        <begin position="128"/>
        <end position="170"/>
    </location>
</feature>
<sequence>MGSATLSEDETPPLESQAGAALEGSSLGLPDVLASCRSRDEAQERSFLGGLVAVGSVDTGCGGGLQGDSVQALPAVALPLSGPEGAGGGQGAEGQLRGRDPELEATQLLLPPPEGPSAALVLCWAAPRGPQHRGRPGGAEWPATPGDAPWDPPDPAAAGGRGTRPGDLRE</sequence>
<feature type="compositionally biased region" description="Low complexity" evidence="1">
    <location>
        <begin position="138"/>
        <end position="149"/>
    </location>
</feature>
<keyword evidence="3" id="KW-1185">Reference proteome</keyword>
<evidence type="ECO:0000256" key="1">
    <source>
        <dbReference type="SAM" id="MobiDB-lite"/>
    </source>
</evidence>
<proteinExistence type="predicted"/>
<name>A0A8C9P1H8_SPEDA</name>
<reference evidence="2" key="1">
    <citation type="submission" date="2025-08" db="UniProtKB">
        <authorList>
            <consortium name="Ensembl"/>
        </authorList>
    </citation>
    <scope>IDENTIFICATION</scope>
</reference>
<accession>A0A8C9P1H8</accession>
<dbReference type="AlphaFoldDB" id="A0A8C9P1H8"/>
<feature type="region of interest" description="Disordered" evidence="1">
    <location>
        <begin position="1"/>
        <end position="24"/>
    </location>
</feature>
<evidence type="ECO:0000313" key="2">
    <source>
        <dbReference type="Ensembl" id="ENSSDAP00000001841.1"/>
    </source>
</evidence>
<dbReference type="Ensembl" id="ENSSDAT00000002132.1">
    <property type="protein sequence ID" value="ENSSDAP00000001841.1"/>
    <property type="gene ID" value="ENSSDAG00000001805.1"/>
</dbReference>
<organism evidence="2 3">
    <name type="scientific">Spermophilus dauricus</name>
    <name type="common">Daurian ground squirrel</name>
    <dbReference type="NCBI Taxonomy" id="99837"/>
    <lineage>
        <taxon>Eukaryota</taxon>
        <taxon>Metazoa</taxon>
        <taxon>Chordata</taxon>
        <taxon>Craniata</taxon>
        <taxon>Vertebrata</taxon>
        <taxon>Euteleostomi</taxon>
        <taxon>Mammalia</taxon>
        <taxon>Eutheria</taxon>
        <taxon>Euarchontoglires</taxon>
        <taxon>Glires</taxon>
        <taxon>Rodentia</taxon>
        <taxon>Sciuromorpha</taxon>
        <taxon>Sciuridae</taxon>
        <taxon>Xerinae</taxon>
        <taxon>Marmotini</taxon>
        <taxon>Spermophilus</taxon>
    </lineage>
</organism>
<protein>
    <submittedName>
        <fullName evidence="2">Uncharacterized protein</fullName>
    </submittedName>
</protein>